<keyword evidence="5" id="KW-0186">Copper</keyword>
<dbReference type="InterPro" id="IPR001117">
    <property type="entry name" value="Cu-oxidase_2nd"/>
</dbReference>
<keyword evidence="2" id="KW-0479">Metal-binding</keyword>
<keyword evidence="4" id="KW-0560">Oxidoreductase</keyword>
<dbReference type="Proteomes" id="UP001174997">
    <property type="component" value="Unassembled WGS sequence"/>
</dbReference>
<evidence type="ECO:0000313" key="12">
    <source>
        <dbReference type="Proteomes" id="UP001174997"/>
    </source>
</evidence>
<proteinExistence type="inferred from homology"/>
<dbReference type="Pfam" id="PF00394">
    <property type="entry name" value="Cu-oxidase"/>
    <property type="match status" value="1"/>
</dbReference>
<dbReference type="Gene3D" id="2.60.40.420">
    <property type="entry name" value="Cupredoxins - blue copper proteins"/>
    <property type="match status" value="3"/>
</dbReference>
<dbReference type="InterPro" id="IPR033138">
    <property type="entry name" value="Cu_oxidase_CS"/>
</dbReference>
<dbReference type="CDD" id="cd13899">
    <property type="entry name" value="CuRO_3_Fet3p"/>
    <property type="match status" value="1"/>
</dbReference>
<dbReference type="GO" id="GO:0033573">
    <property type="term" value="C:high-affinity iron permease complex"/>
    <property type="evidence" value="ECO:0007669"/>
    <property type="project" value="TreeGrafter"/>
</dbReference>
<dbReference type="FunFam" id="2.60.40.420:FF:000024">
    <property type="entry name" value="FET5p Multicopper oxidase"/>
    <property type="match status" value="1"/>
</dbReference>
<evidence type="ECO:0000256" key="7">
    <source>
        <dbReference type="SAM" id="SignalP"/>
    </source>
</evidence>
<dbReference type="GO" id="GO:0010106">
    <property type="term" value="P:cellular response to iron ion starvation"/>
    <property type="evidence" value="ECO:0007669"/>
    <property type="project" value="TreeGrafter"/>
</dbReference>
<keyword evidence="3 7" id="KW-0732">Signal</keyword>
<feature type="domain" description="Plastocyanin-like" evidence="8">
    <location>
        <begin position="195"/>
        <end position="334"/>
    </location>
</feature>
<dbReference type="EMBL" id="JAULSY010000026">
    <property type="protein sequence ID" value="KAK0670928.1"/>
    <property type="molecule type" value="Genomic_DNA"/>
</dbReference>
<feature type="chain" id="PRO_5041349211" evidence="7">
    <location>
        <begin position="29"/>
        <end position="675"/>
    </location>
</feature>
<protein>
    <submittedName>
        <fullName evidence="11">Precursor of iron transport multicopper oxidase FET3</fullName>
    </submittedName>
</protein>
<evidence type="ECO:0000256" key="3">
    <source>
        <dbReference type="ARBA" id="ARBA00022729"/>
    </source>
</evidence>
<dbReference type="GO" id="GO:0033215">
    <property type="term" value="P:reductive iron assimilation"/>
    <property type="evidence" value="ECO:0007669"/>
    <property type="project" value="TreeGrafter"/>
</dbReference>
<accession>A0AA40DE84</accession>
<feature type="transmembrane region" description="Helical" evidence="6">
    <location>
        <begin position="593"/>
        <end position="616"/>
    </location>
</feature>
<dbReference type="PROSITE" id="PS00079">
    <property type="entry name" value="MULTICOPPER_OXIDASE1"/>
    <property type="match status" value="2"/>
</dbReference>
<organism evidence="11 12">
    <name type="scientific">Cercophora samala</name>
    <dbReference type="NCBI Taxonomy" id="330535"/>
    <lineage>
        <taxon>Eukaryota</taxon>
        <taxon>Fungi</taxon>
        <taxon>Dikarya</taxon>
        <taxon>Ascomycota</taxon>
        <taxon>Pezizomycotina</taxon>
        <taxon>Sordariomycetes</taxon>
        <taxon>Sordariomycetidae</taxon>
        <taxon>Sordariales</taxon>
        <taxon>Lasiosphaeriaceae</taxon>
        <taxon>Cercophora</taxon>
    </lineage>
</organism>
<evidence type="ECO:0000256" key="4">
    <source>
        <dbReference type="ARBA" id="ARBA00023002"/>
    </source>
</evidence>
<evidence type="ECO:0000313" key="11">
    <source>
        <dbReference type="EMBL" id="KAK0670928.1"/>
    </source>
</evidence>
<dbReference type="GO" id="GO:0004322">
    <property type="term" value="F:ferroxidase activity"/>
    <property type="evidence" value="ECO:0007669"/>
    <property type="project" value="TreeGrafter"/>
</dbReference>
<dbReference type="SUPFAM" id="SSF49503">
    <property type="entry name" value="Cupredoxins"/>
    <property type="match status" value="3"/>
</dbReference>
<keyword evidence="12" id="KW-1185">Reference proteome</keyword>
<dbReference type="InterPro" id="IPR008972">
    <property type="entry name" value="Cupredoxin"/>
</dbReference>
<evidence type="ECO:0000256" key="1">
    <source>
        <dbReference type="ARBA" id="ARBA00010609"/>
    </source>
</evidence>
<feature type="domain" description="Plastocyanin-like" evidence="10">
    <location>
        <begin position="79"/>
        <end position="184"/>
    </location>
</feature>
<comment type="similarity">
    <text evidence="1">Belongs to the multicopper oxidase family.</text>
</comment>
<evidence type="ECO:0000259" key="8">
    <source>
        <dbReference type="Pfam" id="PF00394"/>
    </source>
</evidence>
<name>A0AA40DE84_9PEZI</name>
<evidence type="ECO:0000259" key="10">
    <source>
        <dbReference type="Pfam" id="PF07732"/>
    </source>
</evidence>
<dbReference type="GO" id="GO:0005507">
    <property type="term" value="F:copper ion binding"/>
    <property type="evidence" value="ECO:0007669"/>
    <property type="project" value="InterPro"/>
</dbReference>
<comment type="caution">
    <text evidence="11">The sequence shown here is derived from an EMBL/GenBank/DDBJ whole genome shotgun (WGS) entry which is preliminary data.</text>
</comment>
<gene>
    <name evidence="11" type="ORF">QBC41DRAFT_220671</name>
</gene>
<keyword evidence="6" id="KW-0812">Transmembrane</keyword>
<dbReference type="PROSITE" id="PS00080">
    <property type="entry name" value="MULTICOPPER_OXIDASE2"/>
    <property type="match status" value="1"/>
</dbReference>
<dbReference type="Pfam" id="PF07732">
    <property type="entry name" value="Cu-oxidase_3"/>
    <property type="match status" value="1"/>
</dbReference>
<dbReference type="InterPro" id="IPR011707">
    <property type="entry name" value="Cu-oxidase-like_N"/>
</dbReference>
<keyword evidence="6" id="KW-0472">Membrane</keyword>
<evidence type="ECO:0000256" key="5">
    <source>
        <dbReference type="ARBA" id="ARBA00023008"/>
    </source>
</evidence>
<dbReference type="Pfam" id="PF07731">
    <property type="entry name" value="Cu-oxidase_2"/>
    <property type="match status" value="1"/>
</dbReference>
<reference evidence="11" key="1">
    <citation type="submission" date="2023-06" db="EMBL/GenBank/DDBJ databases">
        <title>Genome-scale phylogeny and comparative genomics of the fungal order Sordariales.</title>
        <authorList>
            <consortium name="Lawrence Berkeley National Laboratory"/>
            <person name="Hensen N."/>
            <person name="Bonometti L."/>
            <person name="Westerberg I."/>
            <person name="Brannstrom I.O."/>
            <person name="Guillou S."/>
            <person name="Cros-Aarteil S."/>
            <person name="Calhoun S."/>
            <person name="Haridas S."/>
            <person name="Kuo A."/>
            <person name="Mondo S."/>
            <person name="Pangilinan J."/>
            <person name="Riley R."/>
            <person name="Labutti K."/>
            <person name="Andreopoulos B."/>
            <person name="Lipzen A."/>
            <person name="Chen C."/>
            <person name="Yanf M."/>
            <person name="Daum C."/>
            <person name="Ng V."/>
            <person name="Clum A."/>
            <person name="Steindorff A."/>
            <person name="Ohm R."/>
            <person name="Martin F."/>
            <person name="Silar P."/>
            <person name="Natvig D."/>
            <person name="Lalanne C."/>
            <person name="Gautier V."/>
            <person name="Ament-Velasquez S.L."/>
            <person name="Kruys A."/>
            <person name="Hutchinson M.I."/>
            <person name="Powell A.J."/>
            <person name="Barry K."/>
            <person name="Miller A.N."/>
            <person name="Grigoriev I.V."/>
            <person name="Debuchy R."/>
            <person name="Gladieux P."/>
            <person name="Thoren M.H."/>
            <person name="Johannesson H."/>
        </authorList>
    </citation>
    <scope>NUCLEOTIDE SEQUENCE</scope>
    <source>
        <strain evidence="11">CBS 307.81</strain>
    </source>
</reference>
<dbReference type="PANTHER" id="PTHR11709:SF361">
    <property type="entry name" value="IRON TRANSPORT MULTICOPPER OXIDASE FET3"/>
    <property type="match status" value="1"/>
</dbReference>
<keyword evidence="6" id="KW-1133">Transmembrane helix</keyword>
<evidence type="ECO:0000256" key="6">
    <source>
        <dbReference type="SAM" id="Phobius"/>
    </source>
</evidence>
<evidence type="ECO:0000256" key="2">
    <source>
        <dbReference type="ARBA" id="ARBA00022723"/>
    </source>
</evidence>
<feature type="domain" description="Plastocyanin-like" evidence="9">
    <location>
        <begin position="401"/>
        <end position="536"/>
    </location>
</feature>
<sequence length="675" mass="75400">MNLALSGYPSSLLWIFILLFGFCLSGYAQQLDAAHDGIHSVDNSTSTPWHTYSGSTHVYRFNVSWVMVSPDDPDADEDSIKPVIGINGEWPLPLIEVTVGDRVVIHLLNLLENQPTSLHFHGLYLRNETHMDGPVQVSQCAIPPGSSFTYNFTVTQPGIYWYHSHVQGQYPEGLRGPLLVHDPDDPFVDKYSETRLLTVSDWYLDKMPDLIARFMSKANPTGAEPVPDLGLFNDQMDTSIMVQPKTTYRFDVVNMGAFASVYLWFEGHNMTIIMIDGIYTHPVETNMIYMTPGQRYSFLITTKTDRSANFPFVASMDLNLFDSPPTTLYPNMTGWLIYDEDKNWPDADKLYEPFSPLDDTELSPLDDRPLLGEPDQVVQLDVMMDNLGDGANYAFFNNITYVPPKVPTLYTVMSSKDLATNPVVYGTHTHSIVLKKDDIVEIVLNNLDPGTHPFHLHGHDFQVVWRSDSDAGTFQDSNVTSLEFTRVPMRRDTVVVHPNGNLVLRFKADNPGVWLFHCHIEWHMQSGLVATFIEAPLEIQQSLAIPPDHFDVCQKMSVSTEGNAAGNVKDFLNLDGENAPPARLPDGFTHSGVAALLFSCLTGILGVITIAWYGFAEGVNGGEGKKVRIEGQQDGVRDVELRDMPSGSTLVNERRVDDLRRGEVHTKVTGEGSQI</sequence>
<evidence type="ECO:0000259" key="9">
    <source>
        <dbReference type="Pfam" id="PF07731"/>
    </source>
</evidence>
<dbReference type="CDD" id="cd13877">
    <property type="entry name" value="CuRO_2_Fet3p_like"/>
    <property type="match status" value="1"/>
</dbReference>
<dbReference type="InterPro" id="IPR002355">
    <property type="entry name" value="Cu_oxidase_Cu_BS"/>
</dbReference>
<dbReference type="InterPro" id="IPR045087">
    <property type="entry name" value="Cu-oxidase_fam"/>
</dbReference>
<dbReference type="AlphaFoldDB" id="A0AA40DE84"/>
<dbReference type="InterPro" id="IPR011706">
    <property type="entry name" value="Cu-oxidase_C"/>
</dbReference>
<feature type="signal peptide" evidence="7">
    <location>
        <begin position="1"/>
        <end position="28"/>
    </location>
</feature>
<dbReference type="PANTHER" id="PTHR11709">
    <property type="entry name" value="MULTI-COPPER OXIDASE"/>
    <property type="match status" value="1"/>
</dbReference>
<dbReference type="InterPro" id="IPR044130">
    <property type="entry name" value="CuRO_2_Fet3-like"/>
</dbReference>